<protein>
    <submittedName>
        <fullName evidence="2">Putative MULE transposase domain-containing protein 7</fullName>
    </submittedName>
</protein>
<sequence length="181" mass="20198">SQAGHNHAADETNVQYYKCRNQMRHQAASSLDKPGNIVAQAVTQQNKASLRDFTLPDEWKKTLGSSPEQFLLYDSGPEANSLIIAFATKESLHRLAAAETIFMDGTFKTAPTQFTQVYVLRVPFSTTYVSCVYALMQNKTRAVYSELFDAIVDHCTELGLNLQVRTVVTDFEVQSKGCFTT</sequence>
<dbReference type="EMBL" id="JAHLQT010013935">
    <property type="protein sequence ID" value="KAG7170550.1"/>
    <property type="molecule type" value="Genomic_DNA"/>
</dbReference>
<evidence type="ECO:0000259" key="1">
    <source>
        <dbReference type="Pfam" id="PF10551"/>
    </source>
</evidence>
<feature type="domain" description="MULE transposase" evidence="1">
    <location>
        <begin position="101"/>
        <end position="173"/>
    </location>
</feature>
<comment type="caution">
    <text evidence="2">The sequence shown here is derived from an EMBL/GenBank/DDBJ whole genome shotgun (WGS) entry which is preliminary data.</text>
</comment>
<evidence type="ECO:0000313" key="3">
    <source>
        <dbReference type="Proteomes" id="UP000747542"/>
    </source>
</evidence>
<dbReference type="Pfam" id="PF10551">
    <property type="entry name" value="MULE"/>
    <property type="match status" value="1"/>
</dbReference>
<dbReference type="Proteomes" id="UP000747542">
    <property type="component" value="Unassembled WGS sequence"/>
</dbReference>
<dbReference type="InterPro" id="IPR018289">
    <property type="entry name" value="MULE_transposase_dom"/>
</dbReference>
<keyword evidence="3" id="KW-1185">Reference proteome</keyword>
<name>A0A8J5K5Y8_HOMAM</name>
<evidence type="ECO:0000313" key="2">
    <source>
        <dbReference type="EMBL" id="KAG7170550.1"/>
    </source>
</evidence>
<reference evidence="2" key="1">
    <citation type="journal article" date="2021" name="Sci. Adv.">
        <title>The American lobster genome reveals insights on longevity, neural, and immune adaptations.</title>
        <authorList>
            <person name="Polinski J.M."/>
            <person name="Zimin A.V."/>
            <person name="Clark K.F."/>
            <person name="Kohn A.B."/>
            <person name="Sadowski N."/>
            <person name="Timp W."/>
            <person name="Ptitsyn A."/>
            <person name="Khanna P."/>
            <person name="Romanova D.Y."/>
            <person name="Williams P."/>
            <person name="Greenwood S.J."/>
            <person name="Moroz L.L."/>
            <person name="Walt D.R."/>
            <person name="Bodnar A.G."/>
        </authorList>
    </citation>
    <scope>NUCLEOTIDE SEQUENCE</scope>
    <source>
        <strain evidence="2">GMGI-L3</strain>
    </source>
</reference>
<proteinExistence type="predicted"/>
<accession>A0A8J5K5Y8</accession>
<dbReference type="AlphaFoldDB" id="A0A8J5K5Y8"/>
<gene>
    <name evidence="2" type="ORF">Hamer_G028663</name>
</gene>
<feature type="non-terminal residue" evidence="2">
    <location>
        <position position="1"/>
    </location>
</feature>
<organism evidence="2 3">
    <name type="scientific">Homarus americanus</name>
    <name type="common">American lobster</name>
    <dbReference type="NCBI Taxonomy" id="6706"/>
    <lineage>
        <taxon>Eukaryota</taxon>
        <taxon>Metazoa</taxon>
        <taxon>Ecdysozoa</taxon>
        <taxon>Arthropoda</taxon>
        <taxon>Crustacea</taxon>
        <taxon>Multicrustacea</taxon>
        <taxon>Malacostraca</taxon>
        <taxon>Eumalacostraca</taxon>
        <taxon>Eucarida</taxon>
        <taxon>Decapoda</taxon>
        <taxon>Pleocyemata</taxon>
        <taxon>Astacidea</taxon>
        <taxon>Nephropoidea</taxon>
        <taxon>Nephropidae</taxon>
        <taxon>Homarus</taxon>
    </lineage>
</organism>